<dbReference type="EMBL" id="CP098735">
    <property type="protein sequence ID" value="USE78178.1"/>
    <property type="molecule type" value="Genomic_DNA"/>
</dbReference>
<dbReference type="Proteomes" id="UP001056648">
    <property type="component" value="Chromosome 1"/>
</dbReference>
<feature type="domain" description="HTH cro/C1-type" evidence="1">
    <location>
        <begin position="14"/>
        <end position="69"/>
    </location>
</feature>
<dbReference type="Proteomes" id="UP000542973">
    <property type="component" value="Unassembled WGS sequence"/>
</dbReference>
<dbReference type="RefSeq" id="WP_144425972.1">
    <property type="nucleotide sequence ID" value="NZ_BAAAEB010000025.1"/>
</dbReference>
<reference evidence="3" key="2">
    <citation type="submission" date="2022-06" db="EMBL/GenBank/DDBJ databases">
        <title>Complete genome sequence and characterization of Cupriavidus gilardii QJ1 isolated from contaminating cells.</title>
        <authorList>
            <person name="Qi J."/>
        </authorList>
    </citation>
    <scope>NUCLEOTIDE SEQUENCE</scope>
    <source>
        <strain evidence="3">QJ1</strain>
    </source>
</reference>
<dbReference type="GeneID" id="70687364"/>
<name>A0A6N1B8A5_9BURK</name>
<proteinExistence type="predicted"/>
<dbReference type="EMBL" id="JABEMD010000027">
    <property type="protein sequence ID" value="NNH12411.1"/>
    <property type="molecule type" value="Genomic_DNA"/>
</dbReference>
<reference evidence="2 4" key="1">
    <citation type="submission" date="2020-05" db="EMBL/GenBank/DDBJ databases">
        <title>MicrobeNet Type strains.</title>
        <authorList>
            <person name="Nicholson A.C."/>
        </authorList>
    </citation>
    <scope>NUCLEOTIDE SEQUENCE [LARGE SCALE GENOMIC DNA]</scope>
    <source>
        <strain evidence="2 4">ATCC 700815</strain>
    </source>
</reference>
<dbReference type="Gene3D" id="1.10.260.40">
    <property type="entry name" value="lambda repressor-like DNA-binding domains"/>
    <property type="match status" value="1"/>
</dbReference>
<dbReference type="GO" id="GO:0003677">
    <property type="term" value="F:DNA binding"/>
    <property type="evidence" value="ECO:0007669"/>
    <property type="project" value="InterPro"/>
</dbReference>
<evidence type="ECO:0000259" key="1">
    <source>
        <dbReference type="SMART" id="SM00530"/>
    </source>
</evidence>
<dbReference type="AlphaFoldDB" id="A0A6N1B8A5"/>
<dbReference type="SMART" id="SM00530">
    <property type="entry name" value="HTH_XRE"/>
    <property type="match status" value="1"/>
</dbReference>
<evidence type="ECO:0000313" key="5">
    <source>
        <dbReference type="Proteomes" id="UP001056648"/>
    </source>
</evidence>
<gene>
    <name evidence="2" type="ORF">HLB16_16185</name>
    <name evidence="3" type="ORF">NDR89_03825</name>
</gene>
<evidence type="ECO:0000313" key="3">
    <source>
        <dbReference type="EMBL" id="USE78178.1"/>
    </source>
</evidence>
<dbReference type="InterPro" id="IPR010982">
    <property type="entry name" value="Lambda_DNA-bd_dom_sf"/>
</dbReference>
<dbReference type="InterPro" id="IPR001387">
    <property type="entry name" value="Cro/C1-type_HTH"/>
</dbReference>
<keyword evidence="5" id="KW-1185">Reference proteome</keyword>
<protein>
    <submittedName>
        <fullName evidence="2">Helix-turn-helix domain-containing protein</fullName>
    </submittedName>
</protein>
<dbReference type="Pfam" id="PF13560">
    <property type="entry name" value="HTH_31"/>
    <property type="match status" value="1"/>
</dbReference>
<sequence length="90" mass="10068">MIVRISDAETLGQLVRAARLSQRLTRDEVARGTSLSPSFITDVEAGKPTTQLGKVLHLLRELGVLLSAEAYDIEPWIENLTAIKKRRVRK</sequence>
<dbReference type="CDD" id="cd00093">
    <property type="entry name" value="HTH_XRE"/>
    <property type="match status" value="1"/>
</dbReference>
<accession>A0A6N1B8A5</accession>
<organism evidence="2 4">
    <name type="scientific">Cupriavidus gilardii</name>
    <dbReference type="NCBI Taxonomy" id="82541"/>
    <lineage>
        <taxon>Bacteria</taxon>
        <taxon>Pseudomonadati</taxon>
        <taxon>Pseudomonadota</taxon>
        <taxon>Betaproteobacteria</taxon>
        <taxon>Burkholderiales</taxon>
        <taxon>Burkholderiaceae</taxon>
        <taxon>Cupriavidus</taxon>
    </lineage>
</organism>
<evidence type="ECO:0000313" key="4">
    <source>
        <dbReference type="Proteomes" id="UP000542973"/>
    </source>
</evidence>
<dbReference type="SUPFAM" id="SSF47413">
    <property type="entry name" value="lambda repressor-like DNA-binding domains"/>
    <property type="match status" value="1"/>
</dbReference>
<evidence type="ECO:0000313" key="2">
    <source>
        <dbReference type="EMBL" id="NNH12411.1"/>
    </source>
</evidence>